<keyword evidence="2" id="KW-0812">Transmembrane</keyword>
<dbReference type="OrthoDB" id="9766277at2"/>
<feature type="domain" description="G5" evidence="3">
    <location>
        <begin position="199"/>
        <end position="279"/>
    </location>
</feature>
<accession>C7R0D0</accession>
<evidence type="ECO:0000313" key="4">
    <source>
        <dbReference type="EMBL" id="ACV09594.1"/>
    </source>
</evidence>
<sequence>MRVLPDNRVVRFVARALIMVMVAVTATAYTYYQRPFVLDYNGMVYEAAFFGRTVADALAAQDLTVTDQDHVYPALGAPVGRGDRVVVRTAKQIHLEIDGEQQVLTSTALTVGEVLEELGARASGAEVSASRGDSVGRDILRISTVKDVSVLIDGQEIDHVTSLGTVRDLLLDMGVVLQEGDSVDPGLDEHLGDDMTITIARASTGADTIKETLKYDTVEREDSSIPKGEKVVVQKGRVGEAVTTYSVSLLNGEEAERRVITRSVLVEPRDEIIAIGTMDVSNPATSVVSPSEAKAIAKAMVADKGWDSSQWTCLESLWHKESNWRVTAANPSSSAYGIPQALPGSKMASAGADWRTNARTQITWGLGYIQGRYGTPCGAWSHSQARGWY</sequence>
<keyword evidence="2" id="KW-1133">Transmembrane helix</keyword>
<dbReference type="Pfam" id="PF07501">
    <property type="entry name" value="G5"/>
    <property type="match status" value="1"/>
</dbReference>
<evidence type="ECO:0000256" key="2">
    <source>
        <dbReference type="SAM" id="Phobius"/>
    </source>
</evidence>
<dbReference type="HOGENOM" id="CLU_036884_1_1_11"/>
<keyword evidence="5" id="KW-1185">Reference proteome</keyword>
<dbReference type="InterPro" id="IPR023346">
    <property type="entry name" value="Lysozyme-like_dom_sf"/>
</dbReference>
<proteinExistence type="predicted"/>
<dbReference type="InterPro" id="IPR007137">
    <property type="entry name" value="DUF348"/>
</dbReference>
<dbReference type="SUPFAM" id="SSF53955">
    <property type="entry name" value="Lysozyme-like"/>
    <property type="match status" value="1"/>
</dbReference>
<dbReference type="SMART" id="SM01208">
    <property type="entry name" value="G5"/>
    <property type="match status" value="1"/>
</dbReference>
<evidence type="ECO:0000313" key="5">
    <source>
        <dbReference type="Proteomes" id="UP000000628"/>
    </source>
</evidence>
<dbReference type="Pfam" id="PF03990">
    <property type="entry name" value="DUF348"/>
    <property type="match status" value="3"/>
</dbReference>
<organism evidence="4 5">
    <name type="scientific">Jonesia denitrificans (strain ATCC 14870 / DSM 20603 / BCRC 15368 / CIP 55.134 / JCM 11481 / NBRC 15587 / NCTC 10816 / Prevot 55134)</name>
    <name type="common">Listeria denitrificans</name>
    <dbReference type="NCBI Taxonomy" id="471856"/>
    <lineage>
        <taxon>Bacteria</taxon>
        <taxon>Bacillati</taxon>
        <taxon>Actinomycetota</taxon>
        <taxon>Actinomycetes</taxon>
        <taxon>Micrococcales</taxon>
        <taxon>Jonesiaceae</taxon>
        <taxon>Jonesia</taxon>
    </lineage>
</organism>
<feature type="transmembrane region" description="Helical" evidence="2">
    <location>
        <begin position="12"/>
        <end position="32"/>
    </location>
</feature>
<reference evidence="4 5" key="1">
    <citation type="journal article" date="2009" name="Stand. Genomic Sci.">
        <title>Complete genome sequence of Jonesia denitrificans type strain (Prevot 55134).</title>
        <authorList>
            <person name="Pukall R."/>
            <person name="Gehrich-Schroter G."/>
            <person name="Lapidus A."/>
            <person name="Nolan M."/>
            <person name="Glavina Del Rio T."/>
            <person name="Lucas S."/>
            <person name="Chen F."/>
            <person name="Tice H."/>
            <person name="Pitluck S."/>
            <person name="Cheng J.F."/>
            <person name="Copeland A."/>
            <person name="Saunders E."/>
            <person name="Brettin T."/>
            <person name="Detter J.C."/>
            <person name="Bruce D."/>
            <person name="Goodwin L."/>
            <person name="Pati A."/>
            <person name="Ivanova N."/>
            <person name="Mavromatis K."/>
            <person name="Ovchinnikova G."/>
            <person name="Chen A."/>
            <person name="Palaniappan K."/>
            <person name="Land M."/>
            <person name="Hauser L."/>
            <person name="Chang Y.J."/>
            <person name="Jeffries C.D."/>
            <person name="Chain P."/>
            <person name="Goker M."/>
            <person name="Bristow J."/>
            <person name="Eisen J.A."/>
            <person name="Markowitz V."/>
            <person name="Hugenholtz P."/>
            <person name="Kyrpides N.C."/>
            <person name="Klenk H.P."/>
            <person name="Han C."/>
        </authorList>
    </citation>
    <scope>NUCLEOTIDE SEQUENCE [LARGE SCALE GENOMIC DNA]</scope>
    <source>
        <strain evidence="5">ATCC 14870 / DSM 20603 / BCRC 15368 / CIP 55.134 / JCM 11481 / NBRC 15587 / NCTC 10816 / Prevot 55134</strain>
    </source>
</reference>
<gene>
    <name evidence="4" type="ordered locus">Jden_1955</name>
</gene>
<keyword evidence="2" id="KW-0472">Membrane</keyword>
<dbReference type="Proteomes" id="UP000000628">
    <property type="component" value="Chromosome"/>
</dbReference>
<evidence type="ECO:0000259" key="3">
    <source>
        <dbReference type="PROSITE" id="PS51109"/>
    </source>
</evidence>
<evidence type="ECO:0000256" key="1">
    <source>
        <dbReference type="ARBA" id="ARBA00022729"/>
    </source>
</evidence>
<name>C7R0D0_JONDD</name>
<dbReference type="eggNOG" id="COG3583">
    <property type="taxonomic scope" value="Bacteria"/>
</dbReference>
<dbReference type="AlphaFoldDB" id="C7R0D0"/>
<dbReference type="PROSITE" id="PS51109">
    <property type="entry name" value="G5"/>
    <property type="match status" value="1"/>
</dbReference>
<dbReference type="STRING" id="471856.Jden_1955"/>
<dbReference type="EMBL" id="CP001706">
    <property type="protein sequence ID" value="ACV09594.1"/>
    <property type="molecule type" value="Genomic_DNA"/>
</dbReference>
<dbReference type="RefSeq" id="WP_015772222.1">
    <property type="nucleotide sequence ID" value="NC_013174.1"/>
</dbReference>
<dbReference type="InterPro" id="IPR011098">
    <property type="entry name" value="G5_dom"/>
</dbReference>
<protein>
    <submittedName>
        <fullName evidence="4">G5 domain protein</fullName>
    </submittedName>
</protein>
<keyword evidence="1" id="KW-0732">Signal</keyword>
<dbReference type="KEGG" id="jde:Jden_1955"/>
<dbReference type="Gene3D" id="2.20.230.10">
    <property type="entry name" value="Resuscitation-promoting factor rpfb"/>
    <property type="match status" value="1"/>
</dbReference>